<dbReference type="GO" id="GO:0005737">
    <property type="term" value="C:cytoplasm"/>
    <property type="evidence" value="ECO:0007669"/>
    <property type="project" value="TreeGrafter"/>
</dbReference>
<dbReference type="CDD" id="cd12455">
    <property type="entry name" value="RRM_like_Smg4_UPF3"/>
    <property type="match status" value="1"/>
</dbReference>
<feature type="region of interest" description="Disordered" evidence="6">
    <location>
        <begin position="514"/>
        <end position="589"/>
    </location>
</feature>
<name>K1WUM4_MARBU</name>
<dbReference type="SMART" id="SM00360">
    <property type="entry name" value="RRM"/>
    <property type="match status" value="1"/>
</dbReference>
<sequence length="589" mass="61586">MAGNRTQTNGVLAITPAQASGNGARPVPIKPMPVKLKTVVRRLAPGLTEDEFTSVLGEEWKAGQGKVDWFLYKPGKESKDASKPSKPSRAYFHLTSETHLLSLSDHVRQSNFEDALNTFNSACLIGPPTVEFAPYGRTPAGRRRVDARAGTIDQDPEFMAFLEQLANPTTGKEANGDSQFDLGTAKQEKVTMTPLVQALKDKKAIKNKDLAAKAAKKQEANTAKGKPVKESSATEDKKKGKDVKTDRLVEKAAKEAVKILNRETASKSSTALKSSTGSSASGSSSPKPDSGKAPGRQRQTVAAAHIRMLQRDLGLSPAQAHRQIRRDTADAQKAERAAAIDKSKENKDSNASPRPQHTQTAPTPPTAPKSTMNQANDRKGRGRGPSDNNSAKSTTANNPPTPMVLLKKPEAQPSPASSSKTQTVKSAPAAVARRPPQMAAPSDGATQAFVKHANPSQGVTEALLKEAMERFGAVKTVEIDRRKGFAYVDFVDTDGLKKAMAANPITVAQGTVQVMQRKGTALPPEKKPANPAPNAPNAPSSSRGGGRGSRGGAPGRRGGRAGGRGGGGGGGGGGGASSAPSSAPTGPAK</sequence>
<evidence type="ECO:0000313" key="9">
    <source>
        <dbReference type="Proteomes" id="UP000006753"/>
    </source>
</evidence>
<dbReference type="CDD" id="cd00590">
    <property type="entry name" value="RRM_SF"/>
    <property type="match status" value="1"/>
</dbReference>
<dbReference type="GO" id="GO:0005730">
    <property type="term" value="C:nucleolus"/>
    <property type="evidence" value="ECO:0007669"/>
    <property type="project" value="TreeGrafter"/>
</dbReference>
<dbReference type="EMBL" id="JH921438">
    <property type="protein sequence ID" value="EKD16731.1"/>
    <property type="molecule type" value="Genomic_DNA"/>
</dbReference>
<feature type="compositionally biased region" description="Low complexity" evidence="6">
    <location>
        <begin position="266"/>
        <end position="294"/>
    </location>
</feature>
<comment type="subcellular location">
    <subcellularLocation>
        <location evidence="1">Nucleus</location>
    </subcellularLocation>
</comment>
<dbReference type="Gene3D" id="3.30.70.330">
    <property type="match status" value="2"/>
</dbReference>
<evidence type="ECO:0000256" key="6">
    <source>
        <dbReference type="SAM" id="MobiDB-lite"/>
    </source>
</evidence>
<dbReference type="GO" id="GO:0045727">
    <property type="term" value="P:positive regulation of translation"/>
    <property type="evidence" value="ECO:0007669"/>
    <property type="project" value="TreeGrafter"/>
</dbReference>
<feature type="compositionally biased region" description="Gly residues" evidence="6">
    <location>
        <begin position="543"/>
        <end position="576"/>
    </location>
</feature>
<dbReference type="GO" id="GO:0000184">
    <property type="term" value="P:nuclear-transcribed mRNA catabolic process, nonsense-mediated decay"/>
    <property type="evidence" value="ECO:0007669"/>
    <property type="project" value="UniProtKB-KW"/>
</dbReference>
<dbReference type="InParanoid" id="K1WUM4"/>
<dbReference type="Pfam" id="PF00076">
    <property type="entry name" value="RRM_1"/>
    <property type="match status" value="1"/>
</dbReference>
<keyword evidence="5" id="KW-0694">RNA-binding</keyword>
<evidence type="ECO:0000256" key="3">
    <source>
        <dbReference type="ARBA" id="ARBA00023161"/>
    </source>
</evidence>
<dbReference type="InterPro" id="IPR039722">
    <property type="entry name" value="Upf3"/>
</dbReference>
<evidence type="ECO:0000259" key="7">
    <source>
        <dbReference type="PROSITE" id="PS50102"/>
    </source>
</evidence>
<feature type="compositionally biased region" description="Basic and acidic residues" evidence="6">
    <location>
        <begin position="325"/>
        <end position="348"/>
    </location>
</feature>
<evidence type="ECO:0000256" key="1">
    <source>
        <dbReference type="ARBA" id="ARBA00004123"/>
    </source>
</evidence>
<dbReference type="PANTHER" id="PTHR13112:SF0">
    <property type="entry name" value="FI21285P1"/>
    <property type="match status" value="1"/>
</dbReference>
<evidence type="ECO:0000256" key="5">
    <source>
        <dbReference type="PROSITE-ProRule" id="PRU00176"/>
    </source>
</evidence>
<dbReference type="OMA" id="QYKPGKV"/>
<dbReference type="PROSITE" id="PS50102">
    <property type="entry name" value="RRM"/>
    <property type="match status" value="1"/>
</dbReference>
<keyword evidence="9" id="KW-1185">Reference proteome</keyword>
<accession>K1WUM4</accession>
<gene>
    <name evidence="8" type="ORF">MBM_05200</name>
</gene>
<dbReference type="FunFam" id="3.30.70.330:FF:000637">
    <property type="entry name" value="Nonsense-mediated mRNA decay protein Upf3, putative"/>
    <property type="match status" value="1"/>
</dbReference>
<dbReference type="Proteomes" id="UP000006753">
    <property type="component" value="Unassembled WGS sequence"/>
</dbReference>
<dbReference type="RefSeq" id="XP_007293089.1">
    <property type="nucleotide sequence ID" value="XM_007293027.1"/>
</dbReference>
<dbReference type="GO" id="GO:0003729">
    <property type="term" value="F:mRNA binding"/>
    <property type="evidence" value="ECO:0007669"/>
    <property type="project" value="TreeGrafter"/>
</dbReference>
<feature type="domain" description="RRM" evidence="7">
    <location>
        <begin position="446"/>
        <end position="512"/>
    </location>
</feature>
<feature type="compositionally biased region" description="Polar residues" evidence="6">
    <location>
        <begin position="414"/>
        <end position="425"/>
    </location>
</feature>
<dbReference type="eggNOG" id="KOG0116">
    <property type="taxonomic scope" value="Eukaryota"/>
</dbReference>
<protein>
    <submittedName>
        <fullName evidence="8">Nonsense-mediated mRNA decay protein</fullName>
    </submittedName>
</protein>
<feature type="compositionally biased region" description="Basic and acidic residues" evidence="6">
    <location>
        <begin position="227"/>
        <end position="247"/>
    </location>
</feature>
<feature type="region of interest" description="Disordered" evidence="6">
    <location>
        <begin position="210"/>
        <end position="247"/>
    </location>
</feature>
<dbReference type="Pfam" id="PF03467">
    <property type="entry name" value="Smg4_UPF3"/>
    <property type="match status" value="1"/>
</dbReference>
<evidence type="ECO:0000256" key="4">
    <source>
        <dbReference type="ARBA" id="ARBA00023242"/>
    </source>
</evidence>
<feature type="compositionally biased region" description="Low complexity" evidence="6">
    <location>
        <begin position="577"/>
        <end position="589"/>
    </location>
</feature>
<feature type="region of interest" description="Disordered" evidence="6">
    <location>
        <begin position="1"/>
        <end position="30"/>
    </location>
</feature>
<feature type="compositionally biased region" description="Polar residues" evidence="6">
    <location>
        <begin position="1"/>
        <end position="10"/>
    </location>
</feature>
<proteinExistence type="inferred from homology"/>
<feature type="region of interest" description="Disordered" evidence="6">
    <location>
        <begin position="263"/>
        <end position="453"/>
    </location>
</feature>
<reference evidence="8 9" key="1">
    <citation type="journal article" date="2012" name="BMC Genomics">
        <title>Sequencing the genome of Marssonina brunnea reveals fungus-poplar co-evolution.</title>
        <authorList>
            <person name="Zhu S."/>
            <person name="Cao Y.-Z."/>
            <person name="Jiang C."/>
            <person name="Tan B.-Y."/>
            <person name="Wang Z."/>
            <person name="Feng S."/>
            <person name="Zhang L."/>
            <person name="Su X.-H."/>
            <person name="Brejova B."/>
            <person name="Vinar T."/>
            <person name="Xu M."/>
            <person name="Wang M.-X."/>
            <person name="Zhang S.-G."/>
            <person name="Huang M.-R."/>
            <person name="Wu R."/>
            <person name="Zhou Y."/>
        </authorList>
    </citation>
    <scope>NUCLEOTIDE SEQUENCE [LARGE SCALE GENOMIC DNA]</scope>
    <source>
        <strain evidence="8 9">MB_m1</strain>
    </source>
</reference>
<dbReference type="InterPro" id="IPR012677">
    <property type="entry name" value="Nucleotide-bd_a/b_plait_sf"/>
</dbReference>
<dbReference type="STRING" id="1072389.K1WUM4"/>
<feature type="compositionally biased region" description="Polar residues" evidence="6">
    <location>
        <begin position="386"/>
        <end position="398"/>
    </location>
</feature>
<dbReference type="InterPro" id="IPR035979">
    <property type="entry name" value="RBD_domain_sf"/>
</dbReference>
<keyword evidence="4" id="KW-0539">Nucleus</keyword>
<dbReference type="KEGG" id="mbe:MBM_05200"/>
<dbReference type="InterPro" id="IPR000504">
    <property type="entry name" value="RRM_dom"/>
</dbReference>
<organism evidence="8 9">
    <name type="scientific">Marssonina brunnea f. sp. multigermtubi (strain MB_m1)</name>
    <name type="common">Marssonina leaf spot fungus</name>
    <dbReference type="NCBI Taxonomy" id="1072389"/>
    <lineage>
        <taxon>Eukaryota</taxon>
        <taxon>Fungi</taxon>
        <taxon>Dikarya</taxon>
        <taxon>Ascomycota</taxon>
        <taxon>Pezizomycotina</taxon>
        <taxon>Leotiomycetes</taxon>
        <taxon>Helotiales</taxon>
        <taxon>Drepanopezizaceae</taxon>
        <taxon>Drepanopeziza</taxon>
    </lineage>
</organism>
<keyword evidence="3" id="KW-0866">Nonsense-mediated mRNA decay</keyword>
<dbReference type="GeneID" id="18761135"/>
<dbReference type="HOGENOM" id="CLU_018549_0_0_1"/>
<dbReference type="SUPFAM" id="SSF54928">
    <property type="entry name" value="RNA-binding domain, RBD"/>
    <property type="match status" value="2"/>
</dbReference>
<dbReference type="InterPro" id="IPR005120">
    <property type="entry name" value="UPF3_dom"/>
</dbReference>
<dbReference type="OrthoDB" id="18087at2759"/>
<evidence type="ECO:0000313" key="8">
    <source>
        <dbReference type="EMBL" id="EKD16731.1"/>
    </source>
</evidence>
<comment type="similarity">
    <text evidence="2">Belongs to the RENT3 family.</text>
</comment>
<evidence type="ECO:0000256" key="2">
    <source>
        <dbReference type="ARBA" id="ARBA00005991"/>
    </source>
</evidence>
<dbReference type="AlphaFoldDB" id="K1WUM4"/>
<feature type="compositionally biased region" description="Basic and acidic residues" evidence="6">
    <location>
        <begin position="210"/>
        <end position="219"/>
    </location>
</feature>
<dbReference type="PANTHER" id="PTHR13112">
    <property type="entry name" value="UPF3 REGULATOR OF NONSENSE TRANSCRIPTS-LIKE PROTEIN"/>
    <property type="match status" value="1"/>
</dbReference>